<dbReference type="Pfam" id="PF06364">
    <property type="entry name" value="DUF1068"/>
    <property type="match status" value="1"/>
</dbReference>
<evidence type="ECO:0008006" key="4">
    <source>
        <dbReference type="Google" id="ProtNLM"/>
    </source>
</evidence>
<keyword evidence="1" id="KW-0472">Membrane</keyword>
<dbReference type="Proteomes" id="UP001141552">
    <property type="component" value="Unassembled WGS sequence"/>
</dbReference>
<keyword evidence="1" id="KW-0812">Transmembrane</keyword>
<organism evidence="2 3">
    <name type="scientific">Turnera subulata</name>
    <dbReference type="NCBI Taxonomy" id="218843"/>
    <lineage>
        <taxon>Eukaryota</taxon>
        <taxon>Viridiplantae</taxon>
        <taxon>Streptophyta</taxon>
        <taxon>Embryophyta</taxon>
        <taxon>Tracheophyta</taxon>
        <taxon>Spermatophyta</taxon>
        <taxon>Magnoliopsida</taxon>
        <taxon>eudicotyledons</taxon>
        <taxon>Gunneridae</taxon>
        <taxon>Pentapetalae</taxon>
        <taxon>rosids</taxon>
        <taxon>fabids</taxon>
        <taxon>Malpighiales</taxon>
        <taxon>Passifloraceae</taxon>
        <taxon>Turnera</taxon>
    </lineage>
</organism>
<reference evidence="2" key="1">
    <citation type="submission" date="2022-02" db="EMBL/GenBank/DDBJ databases">
        <authorList>
            <person name="Henning P.M."/>
            <person name="McCubbin A.G."/>
            <person name="Shore J.S."/>
        </authorList>
    </citation>
    <scope>NUCLEOTIDE SEQUENCE</scope>
    <source>
        <strain evidence="2">F60SS</strain>
        <tissue evidence="2">Leaves</tissue>
    </source>
</reference>
<name>A0A9Q0G3A8_9ROSI</name>
<accession>A0A9Q0G3A8</accession>
<dbReference type="AlphaFoldDB" id="A0A9Q0G3A8"/>
<dbReference type="PANTHER" id="PTHR32254:SF14">
    <property type="entry name" value="EXPRESSED PROTEIN"/>
    <property type="match status" value="1"/>
</dbReference>
<reference evidence="2" key="2">
    <citation type="journal article" date="2023" name="Plants (Basel)">
        <title>Annotation of the Turnera subulata (Passifloraceae) Draft Genome Reveals the S-Locus Evolved after the Divergence of Turneroideae from Passifloroideae in a Stepwise Manner.</title>
        <authorList>
            <person name="Henning P.M."/>
            <person name="Roalson E.H."/>
            <person name="Mir W."/>
            <person name="McCubbin A.G."/>
            <person name="Shore J.S."/>
        </authorList>
    </citation>
    <scope>NUCLEOTIDE SEQUENCE</scope>
    <source>
        <strain evidence="2">F60SS</strain>
    </source>
</reference>
<dbReference type="OrthoDB" id="1898954at2759"/>
<keyword evidence="3" id="KW-1185">Reference proteome</keyword>
<protein>
    <recommendedName>
        <fullName evidence="4">DUF1068 domain-containing protein</fullName>
    </recommendedName>
</protein>
<keyword evidence="1" id="KW-1133">Transmembrane helix</keyword>
<sequence length="212" mass="24113">MMTSNSSISRSSRRQQNALMIVMLIMGIFLVGYIIGPPLYWHLSDFVRPDLHSSPCPSCFCDCSSSTLLAVFDGLMFPAKLTSHVCTLAALSNNSNSFKDCMRHDPQVSEEMEKTFTVLLTEELRLHEEEALRIQHGADVALLEAKKIASQYQKVAEKCSSGMDTCEDAREKVEESLEAQRKLSALWEYRARQRGWREDIKSNLNKYKTYSD</sequence>
<gene>
    <name evidence="2" type="ORF">Tsubulata_013387</name>
</gene>
<dbReference type="InterPro" id="IPR010471">
    <property type="entry name" value="DUF1068"/>
</dbReference>
<comment type="caution">
    <text evidence="2">The sequence shown here is derived from an EMBL/GenBank/DDBJ whole genome shotgun (WGS) entry which is preliminary data.</text>
</comment>
<evidence type="ECO:0000313" key="3">
    <source>
        <dbReference type="Proteomes" id="UP001141552"/>
    </source>
</evidence>
<dbReference type="EMBL" id="JAKUCV010002406">
    <property type="protein sequence ID" value="KAJ4842764.1"/>
    <property type="molecule type" value="Genomic_DNA"/>
</dbReference>
<evidence type="ECO:0000313" key="2">
    <source>
        <dbReference type="EMBL" id="KAJ4842764.1"/>
    </source>
</evidence>
<evidence type="ECO:0000256" key="1">
    <source>
        <dbReference type="SAM" id="Phobius"/>
    </source>
</evidence>
<dbReference type="PANTHER" id="PTHR32254">
    <property type="entry name" value="EXPRESSED PROTEIN"/>
    <property type="match status" value="1"/>
</dbReference>
<proteinExistence type="predicted"/>
<feature type="transmembrane region" description="Helical" evidence="1">
    <location>
        <begin position="21"/>
        <end position="41"/>
    </location>
</feature>